<feature type="domain" description="Outer membrane protein beta-barrel" evidence="3">
    <location>
        <begin position="10"/>
        <end position="193"/>
    </location>
</feature>
<name>A0A4S1CFP2_9BACT</name>
<evidence type="ECO:0000259" key="3">
    <source>
        <dbReference type="Pfam" id="PF13505"/>
    </source>
</evidence>
<evidence type="ECO:0000313" key="4">
    <source>
        <dbReference type="EMBL" id="TGU72329.1"/>
    </source>
</evidence>
<protein>
    <submittedName>
        <fullName evidence="4">Porin family protein</fullName>
    </submittedName>
</protein>
<comment type="caution">
    <text evidence="4">The sequence shown here is derived from an EMBL/GenBank/DDBJ whole genome shotgun (WGS) entry which is preliminary data.</text>
</comment>
<sequence length="202" mass="21566">MMRKFIFLVFFIFSLTAGTVMAADINGRLGITGKVGFAVPLQDDFITGATDSKTGLAAGGGLIYGLSKNLAAELDITQVPTIDLEVDGLKVGEAAFTDVSLGLQYRFTPDNSLVPYLGAGVDFITGDFQYQSGQKFDFEWTTGGHINAGVDYFVTKGVALTAEIKGVFAPKADVKGTASEYDPTSFLGTVGVRLFLPENMFR</sequence>
<keyword evidence="1 2" id="KW-0732">Signal</keyword>
<dbReference type="Proteomes" id="UP000306416">
    <property type="component" value="Unassembled WGS sequence"/>
</dbReference>
<dbReference type="AlphaFoldDB" id="A0A4S1CFP2"/>
<gene>
    <name evidence="4" type="ORF">E4633_08425</name>
</gene>
<evidence type="ECO:0000256" key="1">
    <source>
        <dbReference type="ARBA" id="ARBA00022729"/>
    </source>
</evidence>
<keyword evidence="5" id="KW-1185">Reference proteome</keyword>
<evidence type="ECO:0000256" key="2">
    <source>
        <dbReference type="SAM" id="SignalP"/>
    </source>
</evidence>
<feature type="signal peptide" evidence="2">
    <location>
        <begin position="1"/>
        <end position="22"/>
    </location>
</feature>
<dbReference type="SUPFAM" id="SSF56925">
    <property type="entry name" value="OMPA-like"/>
    <property type="match status" value="1"/>
</dbReference>
<organism evidence="4 5">
    <name type="scientific">Geomonas terrae</name>
    <dbReference type="NCBI Taxonomy" id="2562681"/>
    <lineage>
        <taxon>Bacteria</taxon>
        <taxon>Pseudomonadati</taxon>
        <taxon>Thermodesulfobacteriota</taxon>
        <taxon>Desulfuromonadia</taxon>
        <taxon>Geobacterales</taxon>
        <taxon>Geobacteraceae</taxon>
        <taxon>Geomonas</taxon>
    </lineage>
</organism>
<evidence type="ECO:0000313" key="5">
    <source>
        <dbReference type="Proteomes" id="UP000306416"/>
    </source>
</evidence>
<reference evidence="4 5" key="1">
    <citation type="submission" date="2019-04" db="EMBL/GenBank/DDBJ databases">
        <title>Geobacter oryzae sp. nov., ferric-reducing bacteria isolated from paddy soil.</title>
        <authorList>
            <person name="Xu Z."/>
            <person name="Masuda Y."/>
            <person name="Itoh H."/>
            <person name="Senoo K."/>
        </authorList>
    </citation>
    <scope>NUCLEOTIDE SEQUENCE [LARGE SCALE GENOMIC DNA]</scope>
    <source>
        <strain evidence="4 5">Red111</strain>
    </source>
</reference>
<dbReference type="Gene3D" id="2.40.160.20">
    <property type="match status" value="1"/>
</dbReference>
<dbReference type="InterPro" id="IPR027385">
    <property type="entry name" value="Beta-barrel_OMP"/>
</dbReference>
<dbReference type="EMBL" id="SRSC01000002">
    <property type="protein sequence ID" value="TGU72329.1"/>
    <property type="molecule type" value="Genomic_DNA"/>
</dbReference>
<dbReference type="InterPro" id="IPR011250">
    <property type="entry name" value="OMP/PagP_B-barrel"/>
</dbReference>
<accession>A0A4S1CFP2</accession>
<proteinExistence type="predicted"/>
<feature type="chain" id="PRO_5020609142" evidence="2">
    <location>
        <begin position="23"/>
        <end position="202"/>
    </location>
</feature>
<dbReference type="Pfam" id="PF13505">
    <property type="entry name" value="OMP_b-brl"/>
    <property type="match status" value="1"/>
</dbReference>